<name>A0ABR2ZI46_9AGAR</name>
<reference evidence="1 2" key="1">
    <citation type="submission" date="2024-05" db="EMBL/GenBank/DDBJ databases">
        <title>A draft genome resource for the thread blight pathogen Marasmius tenuissimus strain MS-2.</title>
        <authorList>
            <person name="Yulfo-Soto G.E."/>
            <person name="Baruah I.K."/>
            <person name="Amoako-Attah I."/>
            <person name="Bukari Y."/>
            <person name="Meinhardt L.W."/>
            <person name="Bailey B.A."/>
            <person name="Cohen S.P."/>
        </authorList>
    </citation>
    <scope>NUCLEOTIDE SEQUENCE [LARGE SCALE GENOMIC DNA]</scope>
    <source>
        <strain evidence="1 2">MS-2</strain>
    </source>
</reference>
<dbReference type="Gene3D" id="3.80.10.10">
    <property type="entry name" value="Ribonuclease Inhibitor"/>
    <property type="match status" value="1"/>
</dbReference>
<gene>
    <name evidence="1" type="ORF">AAF712_012188</name>
</gene>
<keyword evidence="2" id="KW-1185">Reference proteome</keyword>
<evidence type="ECO:0008006" key="3">
    <source>
        <dbReference type="Google" id="ProtNLM"/>
    </source>
</evidence>
<evidence type="ECO:0000313" key="1">
    <source>
        <dbReference type="EMBL" id="KAL0061015.1"/>
    </source>
</evidence>
<dbReference type="InterPro" id="IPR032675">
    <property type="entry name" value="LRR_dom_sf"/>
</dbReference>
<dbReference type="EMBL" id="JBBXMP010000151">
    <property type="protein sequence ID" value="KAL0061015.1"/>
    <property type="molecule type" value="Genomic_DNA"/>
</dbReference>
<comment type="caution">
    <text evidence="1">The sequence shown here is derived from an EMBL/GenBank/DDBJ whole genome shotgun (WGS) entry which is preliminary data.</text>
</comment>
<dbReference type="Proteomes" id="UP001437256">
    <property type="component" value="Unassembled WGS sequence"/>
</dbReference>
<organism evidence="1 2">
    <name type="scientific">Marasmius tenuissimus</name>
    <dbReference type="NCBI Taxonomy" id="585030"/>
    <lineage>
        <taxon>Eukaryota</taxon>
        <taxon>Fungi</taxon>
        <taxon>Dikarya</taxon>
        <taxon>Basidiomycota</taxon>
        <taxon>Agaricomycotina</taxon>
        <taxon>Agaricomycetes</taxon>
        <taxon>Agaricomycetidae</taxon>
        <taxon>Agaricales</taxon>
        <taxon>Marasmiineae</taxon>
        <taxon>Marasmiaceae</taxon>
        <taxon>Marasmius</taxon>
    </lineage>
</organism>
<dbReference type="SUPFAM" id="SSF52047">
    <property type="entry name" value="RNI-like"/>
    <property type="match status" value="1"/>
</dbReference>
<accession>A0ABR2ZI46</accession>
<protein>
    <recommendedName>
        <fullName evidence="3">F-box domain-containing protein</fullName>
    </recommendedName>
</protein>
<proteinExistence type="predicted"/>
<sequence>MDRVLFIENYHEQGSHHDSETILQHLPAIQSDIAHLNSEITRLKSALTSLENYRERLNRCVAIGKSLIPPPVHRLPSELLSHIFKVICDDGPISELSSSNLRYTPPPPPVRMSAVCAYWRAIALSTSNLWSAVKFALELSPNTNVERLHRMTERFITRARTSPLTIAFEIPEGQRALDPGDPFTVVVNHAVEVLCERSFQWLDVELHVPSNFFLLPAIRGIRGNLPNLRNISICDLQIPLASTYILFDGGCPALRAMTIHMLGEQEDIIFQTIPWQQVEDLKLGDFRPNLARSPLYLVTLCPKLISLNLDYNLEVHQPSVDHFTGHVTSNMESLTLMLKSDYNEAQDTWVEFFDHITLPRLSSLTLQGTYSTHQFEDISSILQCVTRSACPITSLTLRFNLLSMTENHRLLSLLPSLTTLALYEDWTATYSKLKVKLDRVKDFSRLLYVDSGSPASTTQLETPHLLPRLHQVSFDLPNFHDPKTLLCPLFDSDQGVDGNLYRTVASRWLPDRREAVVPRGGVDSLQSVTIMFANSWRRRPNLPDLAKLRKLGEEGLEVFIRDKDS</sequence>
<evidence type="ECO:0000313" key="2">
    <source>
        <dbReference type="Proteomes" id="UP001437256"/>
    </source>
</evidence>
<dbReference type="Gene3D" id="1.20.1280.50">
    <property type="match status" value="1"/>
</dbReference>